<dbReference type="EMBL" id="QOHO01000034">
    <property type="protein sequence ID" value="RFZ78555.1"/>
    <property type="molecule type" value="Genomic_DNA"/>
</dbReference>
<protein>
    <submittedName>
        <fullName evidence="1">DNA-binding protein</fullName>
    </submittedName>
</protein>
<comment type="caution">
    <text evidence="1">The sequence shown here is derived from an EMBL/GenBank/DDBJ whole genome shotgun (WGS) entry which is preliminary data.</text>
</comment>
<sequence length="342" mass="39976">MAKDLTTSQVDRQNILNNDLAVREVQNQTGLQGIIFEDKLCFTKSMTATYFDVDVRTIERYVSENTEEISINGYEILKGKRLKTFIDCVISQDVPDINVGNISNRTPQIAIFGFKAFLNMAMLLTESENAKTLRKIMLDIVIDFVNQRTGGSTKYINQRDQDFISAFLQEENYRREFTDALRDYVDMGNSKYAIYTDKIYQSIFKEKATEYKKILRLTEKDRIRDTLYSEVLDLISSYECGLAAMMKEQSEQLGRKLNNWEMTDLFASFETLPLWKPLIVRARTKMASRDMALRDAFHFQLEEYIKPLEPEEYERFLGVAGDELEKLMKENQDVLLRLKERE</sequence>
<dbReference type="OrthoDB" id="696873at2"/>
<dbReference type="GO" id="GO:0003677">
    <property type="term" value="F:DNA binding"/>
    <property type="evidence" value="ECO:0007669"/>
    <property type="project" value="UniProtKB-KW"/>
</dbReference>
<proteinExistence type="predicted"/>
<dbReference type="AlphaFoldDB" id="A0A3E2NC28"/>
<keyword evidence="1" id="KW-0238">DNA-binding</keyword>
<evidence type="ECO:0000313" key="2">
    <source>
        <dbReference type="Proteomes" id="UP000260680"/>
    </source>
</evidence>
<dbReference type="Proteomes" id="UP000260680">
    <property type="component" value="Unassembled WGS sequence"/>
</dbReference>
<gene>
    <name evidence="1" type="ORF">DS742_12840</name>
</gene>
<accession>A0A3E2NC28</accession>
<organism evidence="1 2">
    <name type="scientific">Lacrimispora amygdalina</name>
    <dbReference type="NCBI Taxonomy" id="253257"/>
    <lineage>
        <taxon>Bacteria</taxon>
        <taxon>Bacillati</taxon>
        <taxon>Bacillota</taxon>
        <taxon>Clostridia</taxon>
        <taxon>Lachnospirales</taxon>
        <taxon>Lachnospiraceae</taxon>
        <taxon>Lacrimispora</taxon>
    </lineage>
</organism>
<evidence type="ECO:0000313" key="1">
    <source>
        <dbReference type="EMBL" id="RFZ78555.1"/>
    </source>
</evidence>
<name>A0A3E2NC28_9FIRM</name>
<reference evidence="1 2" key="1">
    <citation type="submission" date="2018-07" db="EMBL/GenBank/DDBJ databases">
        <title>New species, Clostridium PI-S10-A1B.</title>
        <authorList>
            <person name="Krishna G."/>
            <person name="Summeta K."/>
            <person name="Shikha S."/>
            <person name="Prabhu P.B."/>
            <person name="Suresh K."/>
        </authorList>
    </citation>
    <scope>NUCLEOTIDE SEQUENCE [LARGE SCALE GENOMIC DNA]</scope>
    <source>
        <strain evidence="1 2">PI-S10-A1B</strain>
    </source>
</reference>
<dbReference type="RefSeq" id="WP_117417393.1">
    <property type="nucleotide sequence ID" value="NZ_QOHO01000034.1"/>
</dbReference>